<sequence length="354" mass="37738">MNKNKVLGCLIGAAMGDAMGAATELRTIEQIKKDFGGWVTDFIKPPADTFGRCNEAAQCTDDFIQGYYILNEAILNKGIITEDVMLKAFRHWLDYPYYLNFTGPTTRAAMQKLFNDKRMSLQGAVEASSQPSDVILINNGNVAATNGAAMKIWVSVLLTKGLSCEEKEEQLLANIYSVCKLTHNNVLSISGAAAVAFAISTALNENCSFDDIFTAAIDGAEKGYSYAFKRGAMMVAGASVSERIKLAVSIGNSYNDWPEAVKPLADIIGSGLQANEAVPVTFGLLASCRKKPLDAILGGVNIGNDTDTVATMAGAIAGAFSGVMAFDRDDIEKLESANGFSFQKMVAELASIPG</sequence>
<dbReference type="AlphaFoldDB" id="A0A1V8NRR9"/>
<comment type="cofactor">
    <cofactor evidence="3">
        <name>Mg(2+)</name>
        <dbReference type="ChEBI" id="CHEBI:18420"/>
    </cofactor>
    <text evidence="3">Binds 2 magnesium ions per subunit.</text>
</comment>
<evidence type="ECO:0000256" key="1">
    <source>
        <dbReference type="ARBA" id="ARBA00010702"/>
    </source>
</evidence>
<feature type="binding site" evidence="3">
    <location>
        <position position="60"/>
    </location>
    <ligand>
        <name>Mg(2+)</name>
        <dbReference type="ChEBI" id="CHEBI:18420"/>
        <label>1</label>
    </ligand>
</feature>
<comment type="similarity">
    <text evidence="1">Belongs to the ADP-ribosylglycohydrolase family.</text>
</comment>
<keyword evidence="3" id="KW-0460">Magnesium</keyword>
<feature type="binding site" evidence="3">
    <location>
        <position position="308"/>
    </location>
    <ligand>
        <name>Mg(2+)</name>
        <dbReference type="ChEBI" id="CHEBI:18420"/>
        <label>1</label>
    </ligand>
</feature>
<evidence type="ECO:0000313" key="5">
    <source>
        <dbReference type="Proteomes" id="UP000192573"/>
    </source>
</evidence>
<dbReference type="PANTHER" id="PTHR16222">
    <property type="entry name" value="ADP-RIBOSYLGLYCOHYDROLASE"/>
    <property type="match status" value="1"/>
</dbReference>
<evidence type="ECO:0000256" key="3">
    <source>
        <dbReference type="PIRSR" id="PIRSR605502-1"/>
    </source>
</evidence>
<keyword evidence="2 4" id="KW-0378">Hydrolase</keyword>
<keyword evidence="3" id="KW-0479">Metal-binding</keyword>
<dbReference type="Gene3D" id="1.10.4080.10">
    <property type="entry name" value="ADP-ribosylation/Crystallin J1"/>
    <property type="match status" value="1"/>
</dbReference>
<feature type="binding site" evidence="3">
    <location>
        <position position="305"/>
    </location>
    <ligand>
        <name>Mg(2+)</name>
        <dbReference type="ChEBI" id="CHEBI:18420"/>
        <label>2</label>
    </ligand>
</feature>
<dbReference type="InterPro" id="IPR050792">
    <property type="entry name" value="ADP-ribosylglycohydrolase"/>
</dbReference>
<protein>
    <submittedName>
        <fullName evidence="4">ADP-ribosylglycohydrolase</fullName>
    </submittedName>
</protein>
<evidence type="ECO:0000313" key="4">
    <source>
        <dbReference type="EMBL" id="OQM39103.1"/>
    </source>
</evidence>
<comment type="caution">
    <text evidence="4">The sequence shown here is derived from an EMBL/GenBank/DDBJ whole genome shotgun (WGS) entry which is preliminary data.</text>
</comment>
<feature type="binding site" evidence="3">
    <location>
        <position position="307"/>
    </location>
    <ligand>
        <name>Mg(2+)</name>
        <dbReference type="ChEBI" id="CHEBI:18420"/>
        <label>1</label>
    </ligand>
</feature>
<gene>
    <name evidence="4" type="ORF">BZK42_26585</name>
</gene>
<dbReference type="GO" id="GO:0046872">
    <property type="term" value="F:metal ion binding"/>
    <property type="evidence" value="ECO:0007669"/>
    <property type="project" value="UniProtKB-KW"/>
</dbReference>
<evidence type="ECO:0000256" key="2">
    <source>
        <dbReference type="ARBA" id="ARBA00022801"/>
    </source>
</evidence>
<organism evidence="4 5">
    <name type="scientific">Citrobacter braakii</name>
    <dbReference type="NCBI Taxonomy" id="57706"/>
    <lineage>
        <taxon>Bacteria</taxon>
        <taxon>Pseudomonadati</taxon>
        <taxon>Pseudomonadota</taxon>
        <taxon>Gammaproteobacteria</taxon>
        <taxon>Enterobacterales</taxon>
        <taxon>Enterobacteriaceae</taxon>
        <taxon>Citrobacter</taxon>
        <taxon>Citrobacter freundii complex</taxon>
    </lineage>
</organism>
<dbReference type="SUPFAM" id="SSF101478">
    <property type="entry name" value="ADP-ribosylglycohydrolase"/>
    <property type="match status" value="1"/>
</dbReference>
<accession>A0A1V8NRR9</accession>
<dbReference type="EMBL" id="NAEW01000033">
    <property type="protein sequence ID" value="OQM39103.1"/>
    <property type="molecule type" value="Genomic_DNA"/>
</dbReference>
<proteinExistence type="inferred from homology"/>
<name>A0A1V8NRR9_CITBR</name>
<dbReference type="InterPro" id="IPR005502">
    <property type="entry name" value="Ribosyl_crysJ1"/>
</dbReference>
<dbReference type="PANTHER" id="PTHR16222:SF24">
    <property type="entry name" value="ADP-RIBOSYLHYDROLASE ARH3"/>
    <property type="match status" value="1"/>
</dbReference>
<feature type="binding site" evidence="3">
    <location>
        <position position="61"/>
    </location>
    <ligand>
        <name>Mg(2+)</name>
        <dbReference type="ChEBI" id="CHEBI:18420"/>
        <label>1</label>
    </ligand>
</feature>
<reference evidence="4 5" key="1">
    <citation type="submission" date="2017-03" db="EMBL/GenBank/DDBJ databases">
        <authorList>
            <person name="Afonso C.L."/>
            <person name="Miller P.J."/>
            <person name="Scott M.A."/>
            <person name="Spackman E."/>
            <person name="Goraichik I."/>
            <person name="Dimitrov K.M."/>
            <person name="Suarez D.L."/>
            <person name="Swayne D.E."/>
        </authorList>
    </citation>
    <scope>NUCLEOTIDE SEQUENCE [LARGE SCALE GENOMIC DNA]</scope>
    <source>
        <strain evidence="4 5">ATCC 51113</strain>
    </source>
</reference>
<dbReference type="RefSeq" id="WP_080861093.1">
    <property type="nucleotide sequence ID" value="NZ_CP077405.1"/>
</dbReference>
<dbReference type="Pfam" id="PF03747">
    <property type="entry name" value="ADP_ribosyl_GH"/>
    <property type="match status" value="1"/>
</dbReference>
<dbReference type="Proteomes" id="UP000192573">
    <property type="component" value="Unassembled WGS sequence"/>
</dbReference>
<dbReference type="GO" id="GO:0016787">
    <property type="term" value="F:hydrolase activity"/>
    <property type="evidence" value="ECO:0007669"/>
    <property type="project" value="UniProtKB-KW"/>
</dbReference>
<feature type="binding site" evidence="3">
    <location>
        <position position="62"/>
    </location>
    <ligand>
        <name>Mg(2+)</name>
        <dbReference type="ChEBI" id="CHEBI:18420"/>
        <label>1</label>
    </ligand>
</feature>
<dbReference type="InterPro" id="IPR036705">
    <property type="entry name" value="Ribosyl_crysJ1_sf"/>
</dbReference>